<reference evidence="1" key="1">
    <citation type="journal article" date="2015" name="Nature">
        <title>Complex archaea that bridge the gap between prokaryotes and eukaryotes.</title>
        <authorList>
            <person name="Spang A."/>
            <person name="Saw J.H."/>
            <person name="Jorgensen S.L."/>
            <person name="Zaremba-Niedzwiedzka K."/>
            <person name="Martijn J."/>
            <person name="Lind A.E."/>
            <person name="van Eijk R."/>
            <person name="Schleper C."/>
            <person name="Guy L."/>
            <person name="Ettema T.J."/>
        </authorList>
    </citation>
    <scope>NUCLEOTIDE SEQUENCE</scope>
</reference>
<sequence>MPYGPFAPRQLPPQDEQRVRLLAERAMRAMTAHDKWAKGAKEAVDFVEGRQWTEEQVAKLLKQGRFALKFNKIWPLVRSTLGFFSNNKTEIRALAGHDGTGVEDTAEIITRLFKQAAEANQTEFKDVEVFFNGLATGRGYYDDRLDFSKNDFGDLKTTSRNPFGVKLDPDGHDYDLNESCNYLFEDRWVSIDEIEAVYGPEAAQLVGPMIRGETPLTPITSWIANPDGDTQPVRAFGGYDDESPEWFQFLQYNLGDFVDTYRKTIRLFDFQYYVRQTKRVFVDLETGQRKTIPDTWDNTRIEKALFHADQVGNPLYVDVRPVPRIRWTTLIADLMAYDAWSPYDTFTFTPYFPYFREGHTRGMVEDMIDPQKEINKRRSVGIEIVGATANSGWMHHESALDADQERRLQQFSSTP</sequence>
<organism evidence="1">
    <name type="scientific">marine sediment metagenome</name>
    <dbReference type="NCBI Taxonomy" id="412755"/>
    <lineage>
        <taxon>unclassified sequences</taxon>
        <taxon>metagenomes</taxon>
        <taxon>ecological metagenomes</taxon>
    </lineage>
</organism>
<dbReference type="Pfam" id="PF16510">
    <property type="entry name" value="P22_portal"/>
    <property type="match status" value="1"/>
</dbReference>
<evidence type="ECO:0000313" key="1">
    <source>
        <dbReference type="EMBL" id="KKL11891.1"/>
    </source>
</evidence>
<dbReference type="AlphaFoldDB" id="A0A0F9D269"/>
<gene>
    <name evidence="1" type="ORF">LCGC14_2541230</name>
</gene>
<protein>
    <submittedName>
        <fullName evidence="1">Uncharacterized protein</fullName>
    </submittedName>
</protein>
<dbReference type="InterPro" id="IPR032427">
    <property type="entry name" value="P22_portal"/>
</dbReference>
<feature type="non-terminal residue" evidence="1">
    <location>
        <position position="415"/>
    </location>
</feature>
<name>A0A0F9D269_9ZZZZ</name>
<dbReference type="EMBL" id="LAZR01041477">
    <property type="protein sequence ID" value="KKL11891.1"/>
    <property type="molecule type" value="Genomic_DNA"/>
</dbReference>
<proteinExistence type="predicted"/>
<comment type="caution">
    <text evidence="1">The sequence shown here is derived from an EMBL/GenBank/DDBJ whole genome shotgun (WGS) entry which is preliminary data.</text>
</comment>
<accession>A0A0F9D269</accession>